<protein>
    <submittedName>
        <fullName evidence="3">NADP-dependent aldehyde dehydrogenase</fullName>
    </submittedName>
</protein>
<reference evidence="4" key="1">
    <citation type="submission" date="2016-10" db="EMBL/GenBank/DDBJ databases">
        <authorList>
            <person name="Varghese N."/>
            <person name="Submissions S."/>
        </authorList>
    </citation>
    <scope>NUCLEOTIDE SEQUENCE [LARGE SCALE GENOMIC DNA]</scope>
    <source>
        <strain evidence="4">DSM 16089</strain>
    </source>
</reference>
<dbReference type="InterPro" id="IPR050740">
    <property type="entry name" value="Aldehyde_DH_Superfamily"/>
</dbReference>
<dbReference type="AlphaFoldDB" id="A0A1H4IQA5"/>
<dbReference type="InterPro" id="IPR015590">
    <property type="entry name" value="Aldehyde_DH_dom"/>
</dbReference>
<dbReference type="InterPro" id="IPR044151">
    <property type="entry name" value="ALDH_KGSADH"/>
</dbReference>
<dbReference type="EMBL" id="FNSQ01000005">
    <property type="protein sequence ID" value="SEB35846.1"/>
    <property type="molecule type" value="Genomic_DNA"/>
</dbReference>
<accession>A0A1H4IQA5</accession>
<evidence type="ECO:0000259" key="2">
    <source>
        <dbReference type="Pfam" id="PF00171"/>
    </source>
</evidence>
<dbReference type="Gene3D" id="3.40.605.10">
    <property type="entry name" value="Aldehyde Dehydrogenase, Chain A, domain 1"/>
    <property type="match status" value="1"/>
</dbReference>
<dbReference type="PANTHER" id="PTHR43353">
    <property type="entry name" value="SUCCINATE-SEMIALDEHYDE DEHYDROGENASE, MITOCHONDRIAL"/>
    <property type="match status" value="1"/>
</dbReference>
<sequence length="493" mass="51936">MTMHDTSDDSVDQIIDRAVRASEQWKRAGIDERSRALVAVADALDQHADELIPIAQRETHLAEPRLRGELRRTSFQLRMFAEMLPEGLWLDARIDHADAEWPMGAPRPDLRRQLEPIGATLVFAASNFPFAFSVAGGDTASALAAGNAVVLKAHHGHPELSDATAAVVIDALASAGAPEGLFQTIHGTEAGVRALRASGIKAAAFTGSVRGGRALFDIASSRPEPIPFYGELGSTNPAFVTRRAAERDAAGIARDFVASVTGSAGQLCTKPGVLFVPAGSSIVAELEGQRLPAASALLNGGIESGFRDSLASTRGVAGVRTLSAGARSEADADADAGAPSPVLLETSIATLRDEMHTLMSEMFGPAALVVTYDDENELLDIADSLEGQLTATIIGEDDDEIAVDLLPKLSERAGRVLWNQWPTGVSVTWAQQHGGPYPATTAVGSTSVGMAAITRFLRPVAYQNVPESLLPDALKEANPLGIARRVDGILIQP</sequence>
<evidence type="ECO:0000313" key="3">
    <source>
        <dbReference type="EMBL" id="SEB35846.1"/>
    </source>
</evidence>
<dbReference type="InterPro" id="IPR016161">
    <property type="entry name" value="Ald_DH/histidinol_DH"/>
</dbReference>
<dbReference type="SUPFAM" id="SSF53720">
    <property type="entry name" value="ALDH-like"/>
    <property type="match status" value="1"/>
</dbReference>
<keyword evidence="4" id="KW-1185">Reference proteome</keyword>
<dbReference type="GO" id="GO:0016620">
    <property type="term" value="F:oxidoreductase activity, acting on the aldehyde or oxo group of donors, NAD or NADP as acceptor"/>
    <property type="evidence" value="ECO:0007669"/>
    <property type="project" value="InterPro"/>
</dbReference>
<dbReference type="CDD" id="cd07129">
    <property type="entry name" value="ALDH_KGSADH"/>
    <property type="match status" value="1"/>
</dbReference>
<name>A0A1H4IQA5_9MICO</name>
<dbReference type="InterPro" id="IPR016162">
    <property type="entry name" value="Ald_DH_N"/>
</dbReference>
<dbReference type="Gene3D" id="3.40.309.10">
    <property type="entry name" value="Aldehyde Dehydrogenase, Chain A, domain 2"/>
    <property type="match status" value="1"/>
</dbReference>
<dbReference type="PANTHER" id="PTHR43353:SF3">
    <property type="entry name" value="ALDEHYDE DEHYDROGENASE-RELATED"/>
    <property type="match status" value="1"/>
</dbReference>
<dbReference type="Proteomes" id="UP000183750">
    <property type="component" value="Unassembled WGS sequence"/>
</dbReference>
<dbReference type="InterPro" id="IPR016163">
    <property type="entry name" value="Ald_DH_C"/>
</dbReference>
<evidence type="ECO:0000313" key="4">
    <source>
        <dbReference type="Proteomes" id="UP000183750"/>
    </source>
</evidence>
<keyword evidence="1" id="KW-0560">Oxidoreductase</keyword>
<evidence type="ECO:0000256" key="1">
    <source>
        <dbReference type="ARBA" id="ARBA00023002"/>
    </source>
</evidence>
<proteinExistence type="predicted"/>
<feature type="domain" description="Aldehyde dehydrogenase" evidence="2">
    <location>
        <begin position="2"/>
        <end position="435"/>
    </location>
</feature>
<dbReference type="Pfam" id="PF00171">
    <property type="entry name" value="Aldedh"/>
    <property type="match status" value="1"/>
</dbReference>
<organism evidence="3 4">
    <name type="scientific">Microbacterium hydrocarbonoxydans</name>
    <dbReference type="NCBI Taxonomy" id="273678"/>
    <lineage>
        <taxon>Bacteria</taxon>
        <taxon>Bacillati</taxon>
        <taxon>Actinomycetota</taxon>
        <taxon>Actinomycetes</taxon>
        <taxon>Micrococcales</taxon>
        <taxon>Microbacteriaceae</taxon>
        <taxon>Microbacterium</taxon>
    </lineage>
</organism>
<gene>
    <name evidence="3" type="ORF">SAMN04489807_0108</name>
</gene>